<proteinExistence type="predicted"/>
<feature type="transmembrane region" description="Helical" evidence="2">
    <location>
        <begin position="70"/>
        <end position="87"/>
    </location>
</feature>
<dbReference type="AlphaFoldDB" id="A0AAE1GPT1"/>
<name>A0AAE1GPT1_PETCI</name>
<keyword evidence="4" id="KW-1185">Reference proteome</keyword>
<gene>
    <name evidence="3" type="ORF">Pcinc_000345</name>
</gene>
<feature type="compositionally biased region" description="Basic and acidic residues" evidence="1">
    <location>
        <begin position="203"/>
        <end position="216"/>
    </location>
</feature>
<feature type="region of interest" description="Disordered" evidence="1">
    <location>
        <begin position="203"/>
        <end position="267"/>
    </location>
</feature>
<evidence type="ECO:0000256" key="1">
    <source>
        <dbReference type="SAM" id="MobiDB-lite"/>
    </source>
</evidence>
<sequence>MDITRVSSFADPPRPLQEGPGGTEEGCLCQQNHLTRRPRDFDHHEHHQTKLLTPFPPTPTLITPEVRWKACIVFFLWGASSMIYYGYQPLYIHFSMRFVGDPLLPPQLARLHHLREEENIGVSLPHLQRLHLRPHCPHNATRGRMSSTFSPYINDIFGEVLVWGPSAVFSLASLAAAFIVTLLPETKNKIMAQGIDDQPEHVVEQHDPTRTQHDPPRTQYDPPRTQHDPLRPQYDPPRPQHDPPRTQHDPLQPHPKDHGANSQVLLL</sequence>
<keyword evidence="2" id="KW-0472">Membrane</keyword>
<dbReference type="Proteomes" id="UP001286313">
    <property type="component" value="Unassembled WGS sequence"/>
</dbReference>
<evidence type="ECO:0000313" key="3">
    <source>
        <dbReference type="EMBL" id="KAK3895961.1"/>
    </source>
</evidence>
<accession>A0AAE1GPT1</accession>
<organism evidence="3 4">
    <name type="scientific">Petrolisthes cinctipes</name>
    <name type="common">Flat porcelain crab</name>
    <dbReference type="NCBI Taxonomy" id="88211"/>
    <lineage>
        <taxon>Eukaryota</taxon>
        <taxon>Metazoa</taxon>
        <taxon>Ecdysozoa</taxon>
        <taxon>Arthropoda</taxon>
        <taxon>Crustacea</taxon>
        <taxon>Multicrustacea</taxon>
        <taxon>Malacostraca</taxon>
        <taxon>Eumalacostraca</taxon>
        <taxon>Eucarida</taxon>
        <taxon>Decapoda</taxon>
        <taxon>Pleocyemata</taxon>
        <taxon>Anomura</taxon>
        <taxon>Galatheoidea</taxon>
        <taxon>Porcellanidae</taxon>
        <taxon>Petrolisthes</taxon>
    </lineage>
</organism>
<feature type="transmembrane region" description="Helical" evidence="2">
    <location>
        <begin position="160"/>
        <end position="183"/>
    </location>
</feature>
<feature type="compositionally biased region" description="Basic and acidic residues" evidence="1">
    <location>
        <begin position="238"/>
        <end position="248"/>
    </location>
</feature>
<keyword evidence="2" id="KW-0812">Transmembrane</keyword>
<keyword evidence="2" id="KW-1133">Transmembrane helix</keyword>
<reference evidence="3" key="1">
    <citation type="submission" date="2023-10" db="EMBL/GenBank/DDBJ databases">
        <title>Genome assemblies of two species of porcelain crab, Petrolisthes cinctipes and Petrolisthes manimaculis (Anomura: Porcellanidae).</title>
        <authorList>
            <person name="Angst P."/>
        </authorList>
    </citation>
    <scope>NUCLEOTIDE SEQUENCE</scope>
    <source>
        <strain evidence="3">PB745_01</strain>
        <tissue evidence="3">Gill</tissue>
    </source>
</reference>
<dbReference type="EMBL" id="JAWQEG010000023">
    <property type="protein sequence ID" value="KAK3895961.1"/>
    <property type="molecule type" value="Genomic_DNA"/>
</dbReference>
<comment type="caution">
    <text evidence="3">The sequence shown here is derived from an EMBL/GenBank/DDBJ whole genome shotgun (WGS) entry which is preliminary data.</text>
</comment>
<protein>
    <submittedName>
        <fullName evidence="3">Uncharacterized protein</fullName>
    </submittedName>
</protein>
<evidence type="ECO:0000313" key="4">
    <source>
        <dbReference type="Proteomes" id="UP001286313"/>
    </source>
</evidence>
<evidence type="ECO:0000256" key="2">
    <source>
        <dbReference type="SAM" id="Phobius"/>
    </source>
</evidence>
<feature type="region of interest" description="Disordered" evidence="1">
    <location>
        <begin position="1"/>
        <end position="26"/>
    </location>
</feature>